<accession>A0ABN7SSL0</accession>
<keyword evidence="2" id="KW-1185">Reference proteome</keyword>
<dbReference type="InterPro" id="IPR036444">
    <property type="entry name" value="PLipase_A2_dom_sf"/>
</dbReference>
<organism evidence="1 2">
    <name type="scientific">Oikopleura dioica</name>
    <name type="common">Tunicate</name>
    <dbReference type="NCBI Taxonomy" id="34765"/>
    <lineage>
        <taxon>Eukaryota</taxon>
        <taxon>Metazoa</taxon>
        <taxon>Chordata</taxon>
        <taxon>Tunicata</taxon>
        <taxon>Appendicularia</taxon>
        <taxon>Copelata</taxon>
        <taxon>Oikopleuridae</taxon>
        <taxon>Oikopleura</taxon>
    </lineage>
</organism>
<reference evidence="1 2" key="1">
    <citation type="submission" date="2021-04" db="EMBL/GenBank/DDBJ databases">
        <authorList>
            <person name="Bliznina A."/>
        </authorList>
    </citation>
    <scope>NUCLEOTIDE SEQUENCE [LARGE SCALE GENOMIC DNA]</scope>
</reference>
<evidence type="ECO:0000313" key="2">
    <source>
        <dbReference type="Proteomes" id="UP001158576"/>
    </source>
</evidence>
<proteinExistence type="predicted"/>
<dbReference type="Proteomes" id="UP001158576">
    <property type="component" value="Chromosome 1"/>
</dbReference>
<dbReference type="EMBL" id="OU015566">
    <property type="protein sequence ID" value="CAG5106194.1"/>
    <property type="molecule type" value="Genomic_DNA"/>
</dbReference>
<evidence type="ECO:0000313" key="1">
    <source>
        <dbReference type="EMBL" id="CAG5106194.1"/>
    </source>
</evidence>
<protein>
    <submittedName>
        <fullName evidence="1">Oidioi.mRNA.OKI2018_I69.chr1.g2732.t1.cds</fullName>
    </submittedName>
</protein>
<dbReference type="Gene3D" id="1.20.90.10">
    <property type="entry name" value="Phospholipase A2 domain"/>
    <property type="match status" value="1"/>
</dbReference>
<sequence>MVKTFATLAAVTVANSSLTKKIKRTLTGSFVDDNAISSNARTMGGTDDTFRTLATMMAYAAGWGSDSQSPDSQPDFDAELSRLEDKYTNYGCYCWIDGVDNGVIGGGKVKDHTDFQCKELYRCYKCVNIDYSQNYTQVDYQADLTVDDQGNRVIDCSVNAQSAAENICECDKRFAEKIALGESECSMGIAGHKKGDYCMDESLRTVTGTRLDNGQAGTFDSRNMCEKAFPDHNKDKCCGIYPNRNPYDSSHQDCCEIENKDSGDLFYQKMQLDKCEDLGGRVVESEVGNPHSYFVLSN</sequence>
<gene>
    <name evidence="1" type="ORF">OKIOD_LOCUS11497</name>
</gene>
<dbReference type="SUPFAM" id="SSF48619">
    <property type="entry name" value="Phospholipase A2, PLA2"/>
    <property type="match status" value="1"/>
</dbReference>
<name>A0ABN7SSL0_OIKDI</name>